<dbReference type="SUPFAM" id="SSF46689">
    <property type="entry name" value="Homeodomain-like"/>
    <property type="match status" value="2"/>
</dbReference>
<sequence>MTSYKFAIIHYPNSLLSAVYGFSEMFTLANRLCQDTSVPIQLDTDILTLGSFDTNTLDMRPFNNDTIYHAILIPPSMDTSIYESNVPELTNWLNGQHQSGAILCSACAGAFFLATTNATENYELTTHWSLADIFKQRFPNQKIDISKILIDQGDIISAGGMMSWMDLGLALVQRFTQASIVRQLGKTLVMDTGRREQSYYQEFTPCLDHGDRAILSVQHHLQGHFSETNPINILANIAHLTPRTFLRRFQKHTGWNPSDYIQRLRIQRTCNDLEETTLPFESIALQVGYKDAGNCRKAFRKIMGLTPSEFRKRFILNKLS</sequence>
<dbReference type="InterPro" id="IPR018060">
    <property type="entry name" value="HTH_AraC"/>
</dbReference>
<dbReference type="InterPro" id="IPR029062">
    <property type="entry name" value="Class_I_gatase-like"/>
</dbReference>
<dbReference type="Gene3D" id="3.40.50.880">
    <property type="match status" value="1"/>
</dbReference>
<evidence type="ECO:0000313" key="4">
    <source>
        <dbReference type="EMBL" id="MBD5770365.1"/>
    </source>
</evidence>
<protein>
    <submittedName>
        <fullName evidence="4">Helix-turn-helix domain-containing protein</fullName>
    </submittedName>
</protein>
<reference evidence="4 5" key="1">
    <citation type="submission" date="2020-09" db="EMBL/GenBank/DDBJ databases">
        <title>Marinomonas sp. nov., isolated from the cysticercosis algae of Qingdao, China.</title>
        <authorList>
            <person name="Sun X."/>
        </authorList>
    </citation>
    <scope>NUCLEOTIDE SEQUENCE [LARGE SCALE GENOMIC DNA]</scope>
    <source>
        <strain evidence="4 5">SM2066</strain>
    </source>
</reference>
<accession>A0ABR8NXM1</accession>
<dbReference type="PANTHER" id="PTHR43130:SF3">
    <property type="entry name" value="HTH-TYPE TRANSCRIPTIONAL REGULATOR RV1931C"/>
    <property type="match status" value="1"/>
</dbReference>
<dbReference type="Proteomes" id="UP000604161">
    <property type="component" value="Unassembled WGS sequence"/>
</dbReference>
<evidence type="ECO:0000256" key="2">
    <source>
        <dbReference type="ARBA" id="ARBA00023163"/>
    </source>
</evidence>
<evidence type="ECO:0000313" key="5">
    <source>
        <dbReference type="Proteomes" id="UP000604161"/>
    </source>
</evidence>
<dbReference type="Pfam" id="PF12833">
    <property type="entry name" value="HTH_18"/>
    <property type="match status" value="1"/>
</dbReference>
<keyword evidence="5" id="KW-1185">Reference proteome</keyword>
<proteinExistence type="predicted"/>
<dbReference type="PROSITE" id="PS01124">
    <property type="entry name" value="HTH_ARAC_FAMILY_2"/>
    <property type="match status" value="1"/>
</dbReference>
<name>A0ABR8NXM1_9GAMM</name>
<evidence type="ECO:0000256" key="1">
    <source>
        <dbReference type="ARBA" id="ARBA00023015"/>
    </source>
</evidence>
<keyword evidence="1" id="KW-0805">Transcription regulation</keyword>
<feature type="domain" description="HTH araC/xylS-type" evidence="3">
    <location>
        <begin position="215"/>
        <end position="313"/>
    </location>
</feature>
<dbReference type="Gene3D" id="1.10.10.60">
    <property type="entry name" value="Homeodomain-like"/>
    <property type="match status" value="1"/>
</dbReference>
<organism evidence="4 5">
    <name type="scientific">Marinomonas colpomeniae</name>
    <dbReference type="NCBI Taxonomy" id="2774408"/>
    <lineage>
        <taxon>Bacteria</taxon>
        <taxon>Pseudomonadati</taxon>
        <taxon>Pseudomonadota</taxon>
        <taxon>Gammaproteobacteria</taxon>
        <taxon>Oceanospirillales</taxon>
        <taxon>Oceanospirillaceae</taxon>
        <taxon>Marinomonas</taxon>
    </lineage>
</organism>
<keyword evidence="2" id="KW-0804">Transcription</keyword>
<comment type="caution">
    <text evidence="4">The sequence shown here is derived from an EMBL/GenBank/DDBJ whole genome shotgun (WGS) entry which is preliminary data.</text>
</comment>
<evidence type="ECO:0000259" key="3">
    <source>
        <dbReference type="PROSITE" id="PS01124"/>
    </source>
</evidence>
<gene>
    <name evidence="4" type="ORF">IF202_04810</name>
</gene>
<dbReference type="InterPro" id="IPR009057">
    <property type="entry name" value="Homeodomain-like_sf"/>
</dbReference>
<dbReference type="SUPFAM" id="SSF52317">
    <property type="entry name" value="Class I glutamine amidotransferase-like"/>
    <property type="match status" value="1"/>
</dbReference>
<dbReference type="PANTHER" id="PTHR43130">
    <property type="entry name" value="ARAC-FAMILY TRANSCRIPTIONAL REGULATOR"/>
    <property type="match status" value="1"/>
</dbReference>
<dbReference type="SMART" id="SM00342">
    <property type="entry name" value="HTH_ARAC"/>
    <property type="match status" value="1"/>
</dbReference>
<dbReference type="InterPro" id="IPR052158">
    <property type="entry name" value="INH-QAR"/>
</dbReference>
<dbReference type="EMBL" id="JACYFC010000001">
    <property type="protein sequence ID" value="MBD5770365.1"/>
    <property type="molecule type" value="Genomic_DNA"/>
</dbReference>